<name>D8JVG8_HYPDA</name>
<dbReference type="InterPro" id="IPR012337">
    <property type="entry name" value="RNaseH-like_sf"/>
</dbReference>
<dbReference type="Gene3D" id="3.30.420.10">
    <property type="entry name" value="Ribonuclease H-like superfamily/Ribonuclease H"/>
    <property type="match status" value="1"/>
</dbReference>
<dbReference type="SUPFAM" id="SSF53098">
    <property type="entry name" value="Ribonuclease H-like"/>
    <property type="match status" value="1"/>
</dbReference>
<dbReference type="Proteomes" id="UP000002033">
    <property type="component" value="Chromosome"/>
</dbReference>
<dbReference type="GO" id="GO:0003676">
    <property type="term" value="F:nucleic acid binding"/>
    <property type="evidence" value="ECO:0007669"/>
    <property type="project" value="InterPro"/>
</dbReference>
<keyword evidence="2" id="KW-0269">Exonuclease</keyword>
<gene>
    <name evidence="2" type="ordered locus">Hden_3027</name>
</gene>
<accession>D8JVG8</accession>
<feature type="domain" description="Exonuclease" evidence="1">
    <location>
        <begin position="23"/>
        <end position="201"/>
    </location>
</feature>
<evidence type="ECO:0000313" key="3">
    <source>
        <dbReference type="Proteomes" id="UP000002033"/>
    </source>
</evidence>
<keyword evidence="2" id="KW-0378">Hydrolase</keyword>
<dbReference type="STRING" id="582899.Hden_3027"/>
<dbReference type="AlphaFoldDB" id="D8JVG8"/>
<dbReference type="GO" id="GO:0005829">
    <property type="term" value="C:cytosol"/>
    <property type="evidence" value="ECO:0007669"/>
    <property type="project" value="TreeGrafter"/>
</dbReference>
<evidence type="ECO:0000259" key="1">
    <source>
        <dbReference type="SMART" id="SM00479"/>
    </source>
</evidence>
<dbReference type="KEGG" id="hdn:Hden_3027"/>
<dbReference type="PANTHER" id="PTHR30231:SF37">
    <property type="entry name" value="EXODEOXYRIBONUCLEASE 10"/>
    <property type="match status" value="1"/>
</dbReference>
<dbReference type="PANTHER" id="PTHR30231">
    <property type="entry name" value="DNA POLYMERASE III SUBUNIT EPSILON"/>
    <property type="match status" value="1"/>
</dbReference>
<keyword evidence="2" id="KW-0540">Nuclease</keyword>
<dbReference type="EMBL" id="CP002083">
    <property type="protein sequence ID" value="ADJ24822.1"/>
    <property type="molecule type" value="Genomic_DNA"/>
</dbReference>
<organism evidence="2 3">
    <name type="scientific">Hyphomicrobium denitrificans (strain ATCC 51888 / DSM 1869 / NCIMB 11706 / TK 0415)</name>
    <dbReference type="NCBI Taxonomy" id="582899"/>
    <lineage>
        <taxon>Bacteria</taxon>
        <taxon>Pseudomonadati</taxon>
        <taxon>Pseudomonadota</taxon>
        <taxon>Alphaproteobacteria</taxon>
        <taxon>Hyphomicrobiales</taxon>
        <taxon>Hyphomicrobiaceae</taxon>
        <taxon>Hyphomicrobium</taxon>
    </lineage>
</organism>
<dbReference type="InterPro" id="IPR036397">
    <property type="entry name" value="RNaseH_sf"/>
</dbReference>
<dbReference type="eggNOG" id="COG0847">
    <property type="taxonomic scope" value="Bacteria"/>
</dbReference>
<protein>
    <submittedName>
        <fullName evidence="2">Exonuclease RNase T and DNA polymerase III</fullName>
    </submittedName>
</protein>
<dbReference type="InterPro" id="IPR013520">
    <property type="entry name" value="Ribonucl_H"/>
</dbReference>
<dbReference type="GO" id="GO:0045004">
    <property type="term" value="P:DNA replication proofreading"/>
    <property type="evidence" value="ECO:0007669"/>
    <property type="project" value="TreeGrafter"/>
</dbReference>
<dbReference type="HOGENOM" id="CLU_1244126_0_0_5"/>
<keyword evidence="3" id="KW-1185">Reference proteome</keyword>
<dbReference type="GO" id="GO:0008408">
    <property type="term" value="F:3'-5' exonuclease activity"/>
    <property type="evidence" value="ECO:0007669"/>
    <property type="project" value="TreeGrafter"/>
</dbReference>
<dbReference type="Pfam" id="PF00929">
    <property type="entry name" value="RNase_T"/>
    <property type="match status" value="1"/>
</dbReference>
<dbReference type="CDD" id="cd06127">
    <property type="entry name" value="DEDDh"/>
    <property type="match status" value="1"/>
</dbReference>
<reference evidence="3" key="1">
    <citation type="journal article" date="2011" name="J. Bacteriol.">
        <title>Genome sequences of eight morphologically diverse alphaproteobacteria.</title>
        <authorList>
            <consortium name="US DOE Joint Genome Institute"/>
            <person name="Brown P.J."/>
            <person name="Kysela D.T."/>
            <person name="Buechlein A."/>
            <person name="Hemmerich C."/>
            <person name="Brun Y.V."/>
        </authorList>
    </citation>
    <scope>NUCLEOTIDE SEQUENCE [LARGE SCALE GENOMIC DNA]</scope>
    <source>
        <strain evidence="3">ATCC 51888 / DSM 1869 / NCIB 11706 / TK 0415</strain>
    </source>
</reference>
<sequence length="225" mass="24747">MLSAGITVHSQAWGTSYMGSLQRILFVDTETTGLRRPSAASEDHDRVISIGFFDTDASALQAGFCRGKFGYFIFNPQQASAAGARRVHGYSDRILAQQDTFASCADMLFPAFGSADLIVSHNTDFDRPFVESEFAGAGRSLRGKSWHCTMQAERARGGGSASLDASIDRLGIQRQSGRHGALEDAWLAMMLYLAQNGIRLPDQQYRPHCDPMNYRELVRKKVAVS</sequence>
<proteinExistence type="predicted"/>
<evidence type="ECO:0000313" key="2">
    <source>
        <dbReference type="EMBL" id="ADJ24822.1"/>
    </source>
</evidence>
<dbReference type="SMART" id="SM00479">
    <property type="entry name" value="EXOIII"/>
    <property type="match status" value="1"/>
</dbReference>